<feature type="transmembrane region" description="Helical" evidence="7">
    <location>
        <begin position="301"/>
        <end position="321"/>
    </location>
</feature>
<dbReference type="GO" id="GO:0005886">
    <property type="term" value="C:plasma membrane"/>
    <property type="evidence" value="ECO:0007669"/>
    <property type="project" value="UniProtKB-SubCell"/>
</dbReference>
<dbReference type="Pfam" id="PF01040">
    <property type="entry name" value="UbiA"/>
    <property type="match status" value="1"/>
</dbReference>
<dbReference type="GO" id="GO:0004659">
    <property type="term" value="F:prenyltransferase activity"/>
    <property type="evidence" value="ECO:0007669"/>
    <property type="project" value="InterPro"/>
</dbReference>
<dbReference type="RefSeq" id="WP_049992123.1">
    <property type="nucleotide sequence ID" value="NZ_FOIS01000003.1"/>
</dbReference>
<evidence type="ECO:0000256" key="1">
    <source>
        <dbReference type="ARBA" id="ARBA00004651"/>
    </source>
</evidence>
<dbReference type="AlphaFoldDB" id="A0A1I0PJH7"/>
<gene>
    <name evidence="9" type="ORF">SAMN05216285_2586</name>
</gene>
<comment type="subcellular location">
    <subcellularLocation>
        <location evidence="1">Cell membrane</location>
        <topology evidence="1">Multi-pass membrane protein</topology>
    </subcellularLocation>
</comment>
<sequence>MNVLLVLGHPRTDSFCGALADAYVEGARQAGVDVRRLDLADMEFDPHVRTERPEEQPLEEDLVEAQRRIEWADHLAFVYPNWWGTMPALLKGFFDRVFTPGFAFSFYDEGEGAGRRKLLDDKTAELIVTMDTPGWVYRWILRRPGTNAVKRATLGYAGVRTTRATNVGPIEDSDSADRQAWLDDARELGRSLADGPESPATRAKRRIATWLTALRLQFYPMAWIAYAVGALAATGSSDVFSTAVFWAGFCFLFFLEAATVLSNEYYDYETDRRNTFAGPFTGGSRVLVDGALDRASLRRGIYVALVLAAGAALAVLALVAGSLLATAALLGGLASLALGYTAPPLRLAYRTLGELDVAATHSVGVLLCGFVFLGGSWRDPTPWLLGLPFLLSIVPAITLAGLPDVAADRAADKETIAVRFGVDGAAAVATAAALLAALAGLALQVTGAVPAAYDPLVSGSVPHAIAIAWLVRTRVDPAAMPARIDGLMVASLSYIAWFGVVPLVGLL</sequence>
<organism evidence="9 10">
    <name type="scientific">Natrinema salifodinae</name>
    <dbReference type="NCBI Taxonomy" id="1202768"/>
    <lineage>
        <taxon>Archaea</taxon>
        <taxon>Methanobacteriati</taxon>
        <taxon>Methanobacteriota</taxon>
        <taxon>Stenosarchaea group</taxon>
        <taxon>Halobacteria</taxon>
        <taxon>Halobacteriales</taxon>
        <taxon>Natrialbaceae</taxon>
        <taxon>Natrinema</taxon>
    </lineage>
</organism>
<dbReference type="PANTHER" id="PTHR10204">
    <property type="entry name" value="NAD P H OXIDOREDUCTASE-RELATED"/>
    <property type="match status" value="1"/>
</dbReference>
<name>A0A1I0PJH7_9EURY</name>
<dbReference type="PANTHER" id="PTHR10204:SF34">
    <property type="entry name" value="NAD(P)H DEHYDROGENASE [QUINONE] 1 ISOFORM 1"/>
    <property type="match status" value="1"/>
</dbReference>
<keyword evidence="3 7" id="KW-0812">Transmembrane</keyword>
<accession>A0A1I0PJH7</accession>
<dbReference type="Pfam" id="PF02525">
    <property type="entry name" value="Flavodoxin_2"/>
    <property type="match status" value="1"/>
</dbReference>
<evidence type="ECO:0000256" key="5">
    <source>
        <dbReference type="ARBA" id="ARBA00023002"/>
    </source>
</evidence>
<dbReference type="SUPFAM" id="SSF52218">
    <property type="entry name" value="Flavoproteins"/>
    <property type="match status" value="1"/>
</dbReference>
<evidence type="ECO:0000256" key="4">
    <source>
        <dbReference type="ARBA" id="ARBA00022989"/>
    </source>
</evidence>
<dbReference type="eggNOG" id="arCOG00480">
    <property type="taxonomic scope" value="Archaea"/>
</dbReference>
<evidence type="ECO:0000256" key="6">
    <source>
        <dbReference type="ARBA" id="ARBA00023136"/>
    </source>
</evidence>
<feature type="transmembrane region" description="Helical" evidence="7">
    <location>
        <begin position="383"/>
        <end position="402"/>
    </location>
</feature>
<evidence type="ECO:0000313" key="9">
    <source>
        <dbReference type="EMBL" id="SEW13948.1"/>
    </source>
</evidence>
<keyword evidence="4 7" id="KW-1133">Transmembrane helix</keyword>
<dbReference type="InterPro" id="IPR000537">
    <property type="entry name" value="UbiA_prenyltransferase"/>
</dbReference>
<evidence type="ECO:0000313" key="10">
    <source>
        <dbReference type="Proteomes" id="UP000183275"/>
    </source>
</evidence>
<feature type="transmembrane region" description="Helical" evidence="7">
    <location>
        <begin position="212"/>
        <end position="233"/>
    </location>
</feature>
<dbReference type="InterPro" id="IPR051545">
    <property type="entry name" value="NAD(P)H_dehydrogenase_qn"/>
</dbReference>
<evidence type="ECO:0000256" key="2">
    <source>
        <dbReference type="ARBA" id="ARBA00006252"/>
    </source>
</evidence>
<dbReference type="STRING" id="1202768.SAMN05216285_2586"/>
<feature type="transmembrane region" description="Helical" evidence="7">
    <location>
        <begin position="239"/>
        <end position="263"/>
    </location>
</feature>
<dbReference type="EMBL" id="FOIS01000003">
    <property type="protein sequence ID" value="SEW13948.1"/>
    <property type="molecule type" value="Genomic_DNA"/>
</dbReference>
<dbReference type="InterPro" id="IPR003680">
    <property type="entry name" value="Flavodoxin_fold"/>
</dbReference>
<evidence type="ECO:0000259" key="8">
    <source>
        <dbReference type="Pfam" id="PF02525"/>
    </source>
</evidence>
<dbReference type="Proteomes" id="UP000183275">
    <property type="component" value="Unassembled WGS sequence"/>
</dbReference>
<proteinExistence type="inferred from homology"/>
<feature type="transmembrane region" description="Helical" evidence="7">
    <location>
        <begin position="484"/>
        <end position="504"/>
    </location>
</feature>
<dbReference type="GO" id="GO:0005829">
    <property type="term" value="C:cytosol"/>
    <property type="evidence" value="ECO:0007669"/>
    <property type="project" value="TreeGrafter"/>
</dbReference>
<feature type="transmembrane region" description="Helical" evidence="7">
    <location>
        <begin position="327"/>
        <end position="345"/>
    </location>
</feature>
<dbReference type="InterPro" id="IPR029039">
    <property type="entry name" value="Flavoprotein-like_sf"/>
</dbReference>
<evidence type="ECO:0000256" key="3">
    <source>
        <dbReference type="ARBA" id="ARBA00022692"/>
    </source>
</evidence>
<feature type="transmembrane region" description="Helical" evidence="7">
    <location>
        <begin position="357"/>
        <end position="377"/>
    </location>
</feature>
<keyword evidence="10" id="KW-1185">Reference proteome</keyword>
<comment type="similarity">
    <text evidence="2">Belongs to the NAD(P)H dehydrogenase (quinone) family.</text>
</comment>
<keyword evidence="6 7" id="KW-0472">Membrane</keyword>
<dbReference type="InterPro" id="IPR026046">
    <property type="entry name" value="UBIAD1"/>
</dbReference>
<dbReference type="GO" id="GO:0003955">
    <property type="term" value="F:NAD(P)H dehydrogenase (quinone) activity"/>
    <property type="evidence" value="ECO:0007669"/>
    <property type="project" value="TreeGrafter"/>
</dbReference>
<feature type="transmembrane region" description="Helical" evidence="7">
    <location>
        <begin position="422"/>
        <end position="443"/>
    </location>
</feature>
<dbReference type="OrthoDB" id="9059at2157"/>
<keyword evidence="5" id="KW-0560">Oxidoreductase</keyword>
<evidence type="ECO:0000256" key="7">
    <source>
        <dbReference type="SAM" id="Phobius"/>
    </source>
</evidence>
<dbReference type="Gene3D" id="3.40.50.360">
    <property type="match status" value="1"/>
</dbReference>
<feature type="domain" description="Flavodoxin-like fold" evidence="8">
    <location>
        <begin position="1"/>
        <end position="185"/>
    </location>
</feature>
<reference evidence="10" key="1">
    <citation type="submission" date="2016-10" db="EMBL/GenBank/DDBJ databases">
        <authorList>
            <person name="Varghese N."/>
        </authorList>
    </citation>
    <scope>NUCLEOTIDE SEQUENCE [LARGE SCALE GENOMIC DNA]</scope>
    <source>
        <strain evidence="10">CGMCC 1.12284</strain>
    </source>
</reference>
<protein>
    <submittedName>
        <fullName evidence="9">Putative NADPH-quinone reductase (Modulator of drug activity B)</fullName>
    </submittedName>
</protein>
<dbReference type="CDD" id="cd13962">
    <property type="entry name" value="PT_UbiA_UBIAD1"/>
    <property type="match status" value="1"/>
</dbReference>
<dbReference type="eggNOG" id="arCOG02577">
    <property type="taxonomic scope" value="Archaea"/>
</dbReference>